<keyword evidence="10" id="KW-1185">Reference proteome</keyword>
<dbReference type="PANTHER" id="PTHR12415">
    <property type="entry name" value="TYROSYL-DNA PHOSPHODIESTERASE 1"/>
    <property type="match status" value="1"/>
</dbReference>
<comment type="similarity">
    <text evidence="2">Belongs to the tyrosyl-DNA phosphodiesterase family.</text>
</comment>
<keyword evidence="5" id="KW-0378">Hydrolase</keyword>
<dbReference type="Proteomes" id="UP001498421">
    <property type="component" value="Unassembled WGS sequence"/>
</dbReference>
<protein>
    <submittedName>
        <fullName evidence="9">Uncharacterized protein</fullName>
    </submittedName>
</protein>
<comment type="caution">
    <text evidence="9">The sequence shown here is derived from an EMBL/GenBank/DDBJ whole genome shotgun (WGS) entry which is preliminary data.</text>
</comment>
<organism evidence="9 10">
    <name type="scientific">Neonectria magnoliae</name>
    <dbReference type="NCBI Taxonomy" id="2732573"/>
    <lineage>
        <taxon>Eukaryota</taxon>
        <taxon>Fungi</taxon>
        <taxon>Dikarya</taxon>
        <taxon>Ascomycota</taxon>
        <taxon>Pezizomycotina</taxon>
        <taxon>Sordariomycetes</taxon>
        <taxon>Hypocreomycetidae</taxon>
        <taxon>Hypocreales</taxon>
        <taxon>Nectriaceae</taxon>
        <taxon>Neonectria</taxon>
    </lineage>
</organism>
<evidence type="ECO:0000256" key="1">
    <source>
        <dbReference type="ARBA" id="ARBA00004123"/>
    </source>
</evidence>
<evidence type="ECO:0000256" key="5">
    <source>
        <dbReference type="ARBA" id="ARBA00022801"/>
    </source>
</evidence>
<evidence type="ECO:0000256" key="4">
    <source>
        <dbReference type="ARBA" id="ARBA00022763"/>
    </source>
</evidence>
<evidence type="ECO:0000256" key="8">
    <source>
        <dbReference type="ARBA" id="ARBA00023242"/>
    </source>
</evidence>
<dbReference type="InterPro" id="IPR010347">
    <property type="entry name" value="Tdp1"/>
</dbReference>
<dbReference type="SUPFAM" id="SSF56024">
    <property type="entry name" value="Phospholipase D/nuclease"/>
    <property type="match status" value="1"/>
</dbReference>
<comment type="subcellular location">
    <subcellularLocation>
        <location evidence="1">Nucleus</location>
    </subcellularLocation>
</comment>
<keyword evidence="3" id="KW-0540">Nuclease</keyword>
<evidence type="ECO:0000256" key="2">
    <source>
        <dbReference type="ARBA" id="ARBA00010205"/>
    </source>
</evidence>
<dbReference type="CDD" id="cd09123">
    <property type="entry name" value="PLDc_Tdp1_2"/>
    <property type="match status" value="1"/>
</dbReference>
<dbReference type="Pfam" id="PF06087">
    <property type="entry name" value="Tyr-DNA_phospho"/>
    <property type="match status" value="1"/>
</dbReference>
<gene>
    <name evidence="9" type="ORF">QQZ08_001922</name>
</gene>
<proteinExistence type="inferred from homology"/>
<keyword evidence="8" id="KW-0539">Nucleus</keyword>
<keyword evidence="6" id="KW-0269">Exonuclease</keyword>
<evidence type="ECO:0000313" key="9">
    <source>
        <dbReference type="EMBL" id="KAK7431432.1"/>
    </source>
</evidence>
<accession>A0ABR1IF40</accession>
<evidence type="ECO:0000256" key="6">
    <source>
        <dbReference type="ARBA" id="ARBA00022839"/>
    </source>
</evidence>
<sequence>MELQFKVVYPTADEIRRSLDGYASGASIHTKVQSPQQAKQLEYLRPIFHHWANDSPNGKNLADDAAIQEGGRQRAAPHIKTYIRYNNRNTIDWALLTSANLSKQAWGDAATANGEVRIASWEIGVMVWPELLDKDAIMVGTFKTGEPQVTQEEQKGARAIIGLRIPYNTPLQQLDGPWMGCLTQTGAIAIAMICADDDGTDKQLSNGITGDFAFNSETGAQTVANDPPPHAPTEIYAKYGVVMEKANHVRGSAFSDD</sequence>
<keyword evidence="4" id="KW-0227">DNA damage</keyword>
<evidence type="ECO:0000313" key="10">
    <source>
        <dbReference type="Proteomes" id="UP001498421"/>
    </source>
</evidence>
<dbReference type="EMBL" id="JAZAVK010000011">
    <property type="protein sequence ID" value="KAK7431432.1"/>
    <property type="molecule type" value="Genomic_DNA"/>
</dbReference>
<keyword evidence="7" id="KW-0234">DNA repair</keyword>
<evidence type="ECO:0000256" key="3">
    <source>
        <dbReference type="ARBA" id="ARBA00022722"/>
    </source>
</evidence>
<dbReference type="PANTHER" id="PTHR12415:SF0">
    <property type="entry name" value="TYROSYL-DNA PHOSPHODIESTERASE 1"/>
    <property type="match status" value="1"/>
</dbReference>
<reference evidence="9 10" key="1">
    <citation type="journal article" date="2025" name="Microbiol. Resour. Announc.">
        <title>Draft genome sequences for Neonectria magnoliae and Neonectria punicea, canker pathogens of Liriodendron tulipifera and Acer saccharum in West Virginia.</title>
        <authorList>
            <person name="Petronek H.M."/>
            <person name="Kasson M.T."/>
            <person name="Metheny A.M."/>
            <person name="Stauder C.M."/>
            <person name="Lovett B."/>
            <person name="Lynch S.C."/>
            <person name="Garnas J.R."/>
            <person name="Kasson L.R."/>
            <person name="Stajich J.E."/>
        </authorList>
    </citation>
    <scope>NUCLEOTIDE SEQUENCE [LARGE SCALE GENOMIC DNA]</scope>
    <source>
        <strain evidence="9 10">NRRL 64651</strain>
    </source>
</reference>
<dbReference type="Gene3D" id="3.30.870.10">
    <property type="entry name" value="Endonuclease Chain A"/>
    <property type="match status" value="1"/>
</dbReference>
<evidence type="ECO:0000256" key="7">
    <source>
        <dbReference type="ARBA" id="ARBA00023204"/>
    </source>
</evidence>
<name>A0ABR1IF40_9HYPO</name>